<dbReference type="GeneID" id="29523241"/>
<protein>
    <submittedName>
        <fullName evidence="1">Uncharacterized protein</fullName>
    </submittedName>
</protein>
<evidence type="ECO:0000313" key="1">
    <source>
        <dbReference type="EMBL" id="WFP94704.1"/>
    </source>
</evidence>
<sequence>MVEFTLGGTIQMASTLVAILIAGHEYSPDKKNHWDRCCLSRERFLARKFRSSQFMAITFDVRAGLIKRAIYKPNTSAPVRSSSALREPIRPDQYKRLANGDHVPFKRLDKIISIVDIYSETLKQVSAVNGKIVEFSFFSHAYADGPILTNTWAYQRVVGDGPHARLVPLQQMPGEKRDPADLDPRKQDFLATVQSAEALAYWKTAFADGGASWIWGCNSDQDVMRLMRVIRRAKPPITPSSNPESYVRIIPRDYELSSINFIAPNLAKPTKRAGTFEINVGSLRAFIMDKLTDTYAQRLADATGRRAYAAGPGTYATFQDNGVDMEVPGVIRDVVQTYRSVFGIPTDKEGLNYLQYNPA</sequence>
<name>A0ABY8HTM2_ENSAD</name>
<keyword evidence="1" id="KW-0614">Plasmid</keyword>
<accession>A0ABY8HTM2</accession>
<reference evidence="1 2" key="1">
    <citation type="submission" date="2023-03" db="EMBL/GenBank/DDBJ databases">
        <title>Comparative genome and transcriptome analysis combination mining strategies for increasing vitamin B12 production of Ensifer adhaerens strain.</title>
        <authorList>
            <person name="Yongheng L."/>
        </authorList>
    </citation>
    <scope>NUCLEOTIDE SEQUENCE [LARGE SCALE GENOMIC DNA]</scope>
    <source>
        <strain evidence="1 2">Casida A-T305</strain>
        <plasmid evidence="1 2">unnamedB</plasmid>
    </source>
</reference>
<dbReference type="EMBL" id="CP121310">
    <property type="protein sequence ID" value="WFP94704.1"/>
    <property type="molecule type" value="Genomic_DNA"/>
</dbReference>
<dbReference type="Proteomes" id="UP001214094">
    <property type="component" value="Plasmid unnamedB"/>
</dbReference>
<evidence type="ECO:0000313" key="2">
    <source>
        <dbReference type="Proteomes" id="UP001214094"/>
    </source>
</evidence>
<proteinExistence type="predicted"/>
<geneLocation type="plasmid" evidence="1 2">
    <name>unnamedB</name>
</geneLocation>
<gene>
    <name evidence="1" type="ORF">P4B07_33435</name>
</gene>
<dbReference type="RefSeq" id="WP_034799045.1">
    <property type="nucleotide sequence ID" value="NZ_CP015882.1"/>
</dbReference>
<organism evidence="1 2">
    <name type="scientific">Ensifer adhaerens</name>
    <name type="common">Sinorhizobium morelense</name>
    <dbReference type="NCBI Taxonomy" id="106592"/>
    <lineage>
        <taxon>Bacteria</taxon>
        <taxon>Pseudomonadati</taxon>
        <taxon>Pseudomonadota</taxon>
        <taxon>Alphaproteobacteria</taxon>
        <taxon>Hyphomicrobiales</taxon>
        <taxon>Rhizobiaceae</taxon>
        <taxon>Sinorhizobium/Ensifer group</taxon>
        <taxon>Ensifer</taxon>
    </lineage>
</organism>
<keyword evidence="2" id="KW-1185">Reference proteome</keyword>